<dbReference type="RefSeq" id="WP_208905714.1">
    <property type="nucleotide sequence ID" value="NZ_FNST01000002.1"/>
</dbReference>
<organism evidence="1 2">
    <name type="scientific">Streptomyces melanosporofaciens</name>
    <dbReference type="NCBI Taxonomy" id="67327"/>
    <lineage>
        <taxon>Bacteria</taxon>
        <taxon>Bacillati</taxon>
        <taxon>Actinomycetota</taxon>
        <taxon>Actinomycetes</taxon>
        <taxon>Kitasatosporales</taxon>
        <taxon>Streptomycetaceae</taxon>
        <taxon>Streptomyces</taxon>
        <taxon>Streptomyces violaceusniger group</taxon>
    </lineage>
</organism>
<dbReference type="EMBL" id="FNST01000002">
    <property type="protein sequence ID" value="SEC66151.1"/>
    <property type="molecule type" value="Genomic_DNA"/>
</dbReference>
<evidence type="ECO:0000313" key="1">
    <source>
        <dbReference type="EMBL" id="SEC66151.1"/>
    </source>
</evidence>
<gene>
    <name evidence="1" type="ORF">SAMN04490356_5017</name>
</gene>
<proteinExistence type="predicted"/>
<name>A0A1H4UCX6_STRMJ</name>
<evidence type="ECO:0008006" key="3">
    <source>
        <dbReference type="Google" id="ProtNLM"/>
    </source>
</evidence>
<dbReference type="Pfam" id="PF13826">
    <property type="entry name" value="Monooxy_af470-like"/>
    <property type="match status" value="1"/>
</dbReference>
<dbReference type="Proteomes" id="UP000198609">
    <property type="component" value="Unassembled WGS sequence"/>
</dbReference>
<dbReference type="AlphaFoldDB" id="A0A1H4UCX6"/>
<protein>
    <recommendedName>
        <fullName evidence="3">DUF4188 domain-containing protein</fullName>
    </recommendedName>
</protein>
<evidence type="ECO:0000313" key="2">
    <source>
        <dbReference type="Proteomes" id="UP000198609"/>
    </source>
</evidence>
<keyword evidence="2" id="KW-1185">Reference proteome</keyword>
<reference evidence="2" key="1">
    <citation type="submission" date="2016-10" db="EMBL/GenBank/DDBJ databases">
        <authorList>
            <person name="Varghese N."/>
            <person name="Submissions S."/>
        </authorList>
    </citation>
    <scope>NUCLEOTIDE SEQUENCE [LARGE SCALE GENOMIC DNA]</scope>
    <source>
        <strain evidence="2">DSM 40318</strain>
    </source>
</reference>
<dbReference type="InterPro" id="IPR025444">
    <property type="entry name" value="Monooxy_af470"/>
</dbReference>
<accession>A0A1H4UCX6</accession>
<sequence length="163" mass="18430">MGTELFAGRMTAEAEGEVTVFLIGMRINRFRALRSWLPVFKAMPRMLRELSQDKGSGMLGYQLLFGAPRVLYVVQYWDSHERLLEYASAQDKEHRPAWAAFNRRMREGRGKVGFWHETYVVPAGAHEAVYINMPAFGLGKATGVVPVGRRGDRAADRLSLKKA</sequence>